<evidence type="ECO:0000313" key="4">
    <source>
        <dbReference type="Proteomes" id="UP000516230"/>
    </source>
</evidence>
<dbReference type="NCBIfam" id="TIGR01868">
    <property type="entry name" value="casD_Cas5e"/>
    <property type="match status" value="1"/>
</dbReference>
<dbReference type="InterPro" id="IPR010147">
    <property type="entry name" value="CRISPR-assoc_prot_CasD"/>
</dbReference>
<dbReference type="AlphaFoldDB" id="A0A7H0I5B8"/>
<dbReference type="InterPro" id="IPR013422">
    <property type="entry name" value="CRISPR-assoc_prot_Cas5_N"/>
</dbReference>
<accession>A0A7H0I5B8</accession>
<evidence type="ECO:0000256" key="2">
    <source>
        <dbReference type="SAM" id="MobiDB-lite"/>
    </source>
</evidence>
<dbReference type="GO" id="GO:0003723">
    <property type="term" value="F:RNA binding"/>
    <property type="evidence" value="ECO:0007669"/>
    <property type="project" value="InterPro"/>
</dbReference>
<feature type="region of interest" description="Disordered" evidence="2">
    <location>
        <begin position="196"/>
        <end position="238"/>
    </location>
</feature>
<keyword evidence="3" id="KW-0614">Plasmid</keyword>
<dbReference type="InterPro" id="IPR021124">
    <property type="entry name" value="CRISPR-assoc_prot_Cas5"/>
</dbReference>
<dbReference type="Pfam" id="PF09704">
    <property type="entry name" value="Cas_Cas5d"/>
    <property type="match status" value="1"/>
</dbReference>
<organism evidence="3 4">
    <name type="scientific">Streptomyces genisteinicus</name>
    <dbReference type="NCBI Taxonomy" id="2768068"/>
    <lineage>
        <taxon>Bacteria</taxon>
        <taxon>Bacillati</taxon>
        <taxon>Actinomycetota</taxon>
        <taxon>Actinomycetes</taxon>
        <taxon>Kitasatosporales</taxon>
        <taxon>Streptomycetaceae</taxon>
        <taxon>Streptomyces</taxon>
    </lineage>
</organism>
<keyword evidence="4" id="KW-1185">Reference proteome</keyword>
<dbReference type="EMBL" id="CP060827">
    <property type="protein sequence ID" value="QNP67984.1"/>
    <property type="molecule type" value="Genomic_DNA"/>
</dbReference>
<dbReference type="RefSeq" id="WP_187745027.1">
    <property type="nucleotide sequence ID" value="NZ_CP060827.1"/>
</dbReference>
<evidence type="ECO:0000256" key="1">
    <source>
        <dbReference type="ARBA" id="ARBA00023118"/>
    </source>
</evidence>
<feature type="region of interest" description="Disordered" evidence="2">
    <location>
        <begin position="159"/>
        <end position="184"/>
    </location>
</feature>
<evidence type="ECO:0000313" key="3">
    <source>
        <dbReference type="EMBL" id="QNP67984.1"/>
    </source>
</evidence>
<gene>
    <name evidence="3" type="primary">cas5e</name>
    <name evidence="3" type="ORF">IAG43_34030</name>
</gene>
<dbReference type="NCBIfam" id="TIGR02593">
    <property type="entry name" value="CRISPR_cas5"/>
    <property type="match status" value="1"/>
</dbReference>
<geneLocation type="plasmid" evidence="3 4">
    <name>unnamed3</name>
</geneLocation>
<dbReference type="Proteomes" id="UP000516230">
    <property type="component" value="Plasmid unnamed3"/>
</dbReference>
<name>A0A7H0I5B8_9ACTN</name>
<protein>
    <submittedName>
        <fullName evidence="3">Type I-E CRISPR-associated protein Cas5/CasD</fullName>
    </submittedName>
</protein>
<dbReference type="KEGG" id="sgj:IAG43_34030"/>
<keyword evidence="1" id="KW-0051">Antiviral defense</keyword>
<proteinExistence type="predicted"/>
<dbReference type="GO" id="GO:0043571">
    <property type="term" value="P:maintenance of CRISPR repeat elements"/>
    <property type="evidence" value="ECO:0007669"/>
    <property type="project" value="InterPro"/>
</dbReference>
<dbReference type="Gene3D" id="3.30.70.2660">
    <property type="match status" value="1"/>
</dbReference>
<feature type="compositionally biased region" description="Basic and acidic residues" evidence="2">
    <location>
        <begin position="207"/>
        <end position="219"/>
    </location>
</feature>
<reference evidence="3 4" key="1">
    <citation type="submission" date="2020-08" db="EMBL/GenBank/DDBJ databases">
        <title>A novel species.</title>
        <authorList>
            <person name="Gao J."/>
        </authorList>
    </citation>
    <scope>NUCLEOTIDE SEQUENCE [LARGE SCALE GENOMIC DNA]</scope>
    <source>
        <strain evidence="3 4">CRPJ-33</strain>
        <plasmid evidence="3 4">unnamed3</plasmid>
    </source>
</reference>
<sequence length="297" mass="32769">MSGFLLRLAGPLQSWGERSAFAPVRDTAPFPTRSALIGMFAAAEGIGRQDGGLDRYQNLHLTVRVDRPGVRLVDYHTAGGGFPKERTPATSAGSNKGAAVITRRHYLSDAVFVVAVTAPDQILEPLTTALRRPHWAPYLGRRSCVPDEPFLLRRHVDDPEEELRTRVPLSRPTPRNRHGHDREPTTIQVEFLREQPARPAPHPAAPHHAERPLPAESKEPGAPASSSPDATDRPAPSDSFADIIEVNDVPVSFAPHQRSHTTRRLHRTVEALPGHLTGPQHTLIQRLIDYAHLEDHA</sequence>
<dbReference type="GO" id="GO:0051607">
    <property type="term" value="P:defense response to virus"/>
    <property type="evidence" value="ECO:0007669"/>
    <property type="project" value="UniProtKB-KW"/>
</dbReference>
<dbReference type="CDD" id="cd09756">
    <property type="entry name" value="Cas5_I-E"/>
    <property type="match status" value="1"/>
</dbReference>